<proteinExistence type="predicted"/>
<dbReference type="Proteomes" id="UP001521116">
    <property type="component" value="Unassembled WGS sequence"/>
</dbReference>
<sequence length="176" mass="19478">MAEVAGFGFGLSNNLHGHFELVPDADGQITDLAKNVELSSRVFEEASRVFDDAEIKAVQNGDAVGVAQTLIGDCHGIFEKIERILDEGRKNGLPRPFKVHEIDLLHANLDMNKSTMQLLLSTLEVARQRISEDLSALGEETSFQKMEELIPVVEESVKQYERLRAKSILEDGTSTP</sequence>
<reference evidence="1 2" key="1">
    <citation type="submission" date="2024-02" db="EMBL/GenBank/DDBJ databases">
        <title>De novo assembly and annotation of 12 fungi associated with fruit tree decline syndrome in Ontario, Canada.</title>
        <authorList>
            <person name="Sulman M."/>
            <person name="Ellouze W."/>
            <person name="Ilyukhin E."/>
        </authorList>
    </citation>
    <scope>NUCLEOTIDE SEQUENCE [LARGE SCALE GENOMIC DNA]</scope>
    <source>
        <strain evidence="1 2">M1-105</strain>
    </source>
</reference>
<protein>
    <submittedName>
        <fullName evidence="1">Uncharacterized protein</fullName>
    </submittedName>
</protein>
<keyword evidence="2" id="KW-1185">Reference proteome</keyword>
<gene>
    <name evidence="1" type="ORF">SLS56_005324</name>
</gene>
<evidence type="ECO:0000313" key="2">
    <source>
        <dbReference type="Proteomes" id="UP001521116"/>
    </source>
</evidence>
<dbReference type="EMBL" id="JAJVDC020000053">
    <property type="protein sequence ID" value="KAL1629671.1"/>
    <property type="molecule type" value="Genomic_DNA"/>
</dbReference>
<dbReference type="InterPro" id="IPR039327">
    <property type="entry name" value="CON7-like"/>
</dbReference>
<dbReference type="PANTHER" id="PTHR36167">
    <property type="entry name" value="C2H2 FINGER DOMAIN TRANSCRIPTION FACTOR (EUROFUNG)-RELATED"/>
    <property type="match status" value="1"/>
</dbReference>
<name>A0ABR3STU5_9PEZI</name>
<accession>A0ABR3STU5</accession>
<dbReference type="PANTHER" id="PTHR36167:SF4">
    <property type="entry name" value="FUNGAL N-TERMINAL DOMAIN-CONTAINING PROTEIN"/>
    <property type="match status" value="1"/>
</dbReference>
<evidence type="ECO:0000313" key="1">
    <source>
        <dbReference type="EMBL" id="KAL1629671.1"/>
    </source>
</evidence>
<organism evidence="1 2">
    <name type="scientific">Neofusicoccum ribis</name>
    <dbReference type="NCBI Taxonomy" id="45134"/>
    <lineage>
        <taxon>Eukaryota</taxon>
        <taxon>Fungi</taxon>
        <taxon>Dikarya</taxon>
        <taxon>Ascomycota</taxon>
        <taxon>Pezizomycotina</taxon>
        <taxon>Dothideomycetes</taxon>
        <taxon>Dothideomycetes incertae sedis</taxon>
        <taxon>Botryosphaeriales</taxon>
        <taxon>Botryosphaeriaceae</taxon>
        <taxon>Neofusicoccum</taxon>
    </lineage>
</organism>
<comment type="caution">
    <text evidence="1">The sequence shown here is derived from an EMBL/GenBank/DDBJ whole genome shotgun (WGS) entry which is preliminary data.</text>
</comment>